<feature type="compositionally biased region" description="Low complexity" evidence="1">
    <location>
        <begin position="506"/>
        <end position="526"/>
    </location>
</feature>
<feature type="region of interest" description="Disordered" evidence="1">
    <location>
        <begin position="460"/>
        <end position="480"/>
    </location>
</feature>
<feature type="non-terminal residue" evidence="2">
    <location>
        <position position="1"/>
    </location>
</feature>
<name>A0A4Y9ZR90_9AGAM</name>
<sequence length="563" mass="63082">DELLGTAVADDDVGRSWHEDIEYDPAVEQAPEASSSDAASAQRAEQLHSMVNPPNSSDTPSIIRSRVLGDIWHLMDQFKISVNHGLRRPFAHALRDAIFIPDPEDKAAIEDVLQRRGTSFKAMFFSHPKWILRRMKCHVPEPETLVSRVFEVLFTYGPLKDAKTGQPLFNDTAWDTVRNVLENIRHGYYSDPPGLSLYFVRGRDKDGLLLYRSLRGTNHVEGGVHQNIIQCFSAYNASPEFAVNLLRDYFLCHNLRVGTYNRTGAPYQGSYDIWQRNRIAQLMDLTEDSIDHLEELRSSWVNTWDYKESEESFGILPISPTTRASLGMLDYHPDFGRDQKIHHQWLASAQQTRHAVLPVHTAEERALFCLLAGDTKGLFAGKASPNWVAIAAEWSGHCDGQKIFYKLPEHLKTYFKTWHVNCNEQNSIEDNRAAYERIRTALSAQVRSLPILPADQPASLASQIAPSEPSETTGPSSWHVSALLGNHSTRQSLIQHVYGEHAPTGAAASSSSKRKAPAASDGSAADGDNHRGAKRRRRTCVKCKRTDCPGAFRSRPCEFTAPS</sequence>
<gene>
    <name evidence="2" type="ORF">EWM64_g7467</name>
</gene>
<evidence type="ECO:0000256" key="1">
    <source>
        <dbReference type="SAM" id="MobiDB-lite"/>
    </source>
</evidence>
<dbReference type="OrthoDB" id="1920326at2759"/>
<dbReference type="Proteomes" id="UP000298061">
    <property type="component" value="Unassembled WGS sequence"/>
</dbReference>
<feature type="region of interest" description="Disordered" evidence="1">
    <location>
        <begin position="1"/>
        <end position="59"/>
    </location>
</feature>
<feature type="region of interest" description="Disordered" evidence="1">
    <location>
        <begin position="502"/>
        <end position="540"/>
    </location>
</feature>
<feature type="compositionally biased region" description="Low complexity" evidence="1">
    <location>
        <begin position="466"/>
        <end position="477"/>
    </location>
</feature>
<dbReference type="STRING" id="135208.A0A4Y9ZR90"/>
<dbReference type="EMBL" id="SFCI01001174">
    <property type="protein sequence ID" value="TFY76543.1"/>
    <property type="molecule type" value="Genomic_DNA"/>
</dbReference>
<feature type="compositionally biased region" description="Low complexity" evidence="1">
    <location>
        <begin position="28"/>
        <end position="44"/>
    </location>
</feature>
<accession>A0A4Y9ZR90</accession>
<dbReference type="AlphaFoldDB" id="A0A4Y9ZR90"/>
<organism evidence="2 3">
    <name type="scientific">Hericium alpestre</name>
    <dbReference type="NCBI Taxonomy" id="135208"/>
    <lineage>
        <taxon>Eukaryota</taxon>
        <taxon>Fungi</taxon>
        <taxon>Dikarya</taxon>
        <taxon>Basidiomycota</taxon>
        <taxon>Agaricomycotina</taxon>
        <taxon>Agaricomycetes</taxon>
        <taxon>Russulales</taxon>
        <taxon>Hericiaceae</taxon>
        <taxon>Hericium</taxon>
    </lineage>
</organism>
<evidence type="ECO:0000313" key="2">
    <source>
        <dbReference type="EMBL" id="TFY76543.1"/>
    </source>
</evidence>
<proteinExistence type="predicted"/>
<reference evidence="2 3" key="1">
    <citation type="submission" date="2019-02" db="EMBL/GenBank/DDBJ databases">
        <title>Genome sequencing of the rare red list fungi Hericium alpestre (H. flagellum).</title>
        <authorList>
            <person name="Buettner E."/>
            <person name="Kellner H."/>
        </authorList>
    </citation>
    <scope>NUCLEOTIDE SEQUENCE [LARGE SCALE GENOMIC DNA]</scope>
    <source>
        <strain evidence="2 3">DSM 108284</strain>
    </source>
</reference>
<protein>
    <submittedName>
        <fullName evidence="2">Uncharacterized protein</fullName>
    </submittedName>
</protein>
<comment type="caution">
    <text evidence="2">The sequence shown here is derived from an EMBL/GenBank/DDBJ whole genome shotgun (WGS) entry which is preliminary data.</text>
</comment>
<evidence type="ECO:0000313" key="3">
    <source>
        <dbReference type="Proteomes" id="UP000298061"/>
    </source>
</evidence>
<keyword evidence="3" id="KW-1185">Reference proteome</keyword>